<dbReference type="Proteomes" id="UP001144341">
    <property type="component" value="Unassembled WGS sequence"/>
</dbReference>
<proteinExistence type="predicted"/>
<reference evidence="1" key="1">
    <citation type="submission" date="2022-12" db="EMBL/GenBank/DDBJ databases">
        <title>Genome sequence of SJ11.</title>
        <authorList>
            <person name="Woo H."/>
        </authorList>
    </citation>
    <scope>NUCLEOTIDE SEQUENCE</scope>
    <source>
        <strain evidence="1">SJ11</strain>
    </source>
</reference>
<sequence>MASHYQRFLIVTILLIAFTGRIGIYAMPVHQKFIKDILSEHSGKKTEKTEQSDKEEPLEEKVKLADLIAPELININFLYTPELKNNFFSESFILTHCHLPIPEQPPKNQLS</sequence>
<comment type="caution">
    <text evidence="1">The sequence shown here is derived from an EMBL/GenBank/DDBJ whole genome shotgun (WGS) entry which is preliminary data.</text>
</comment>
<evidence type="ECO:0000313" key="2">
    <source>
        <dbReference type="Proteomes" id="UP001144341"/>
    </source>
</evidence>
<name>A0ABT4L365_9SPHI</name>
<evidence type="ECO:0000313" key="1">
    <source>
        <dbReference type="EMBL" id="MCZ4224503.1"/>
    </source>
</evidence>
<dbReference type="EMBL" id="JAPWGL010000004">
    <property type="protein sequence ID" value="MCZ4224503.1"/>
    <property type="molecule type" value="Genomic_DNA"/>
</dbReference>
<gene>
    <name evidence="1" type="ORF">O0931_14430</name>
</gene>
<accession>A0ABT4L365</accession>
<organism evidence="1 2">
    <name type="scientific">Pedobacter rhodius</name>
    <dbReference type="NCBI Taxonomy" id="3004098"/>
    <lineage>
        <taxon>Bacteria</taxon>
        <taxon>Pseudomonadati</taxon>
        <taxon>Bacteroidota</taxon>
        <taxon>Sphingobacteriia</taxon>
        <taxon>Sphingobacteriales</taxon>
        <taxon>Sphingobacteriaceae</taxon>
        <taxon>Pedobacter</taxon>
    </lineage>
</organism>
<dbReference type="RefSeq" id="WP_269416288.1">
    <property type="nucleotide sequence ID" value="NZ_JAPWGL010000004.1"/>
</dbReference>
<keyword evidence="2" id="KW-1185">Reference proteome</keyword>
<protein>
    <submittedName>
        <fullName evidence="1">Uncharacterized protein</fullName>
    </submittedName>
</protein>